<feature type="binding site" evidence="13">
    <location>
        <position position="142"/>
    </location>
    <ligand>
        <name>FAD</name>
        <dbReference type="ChEBI" id="CHEBI:57692"/>
    </ligand>
</feature>
<comment type="subunit">
    <text evidence="12">Component of the spliceosome. Present in the activated B complex, the catalytically activated B* complex which catalyzes the branching, the catalytic step 1 C complex catalyzing the exon ligation, and the postcatalytic P complex containing the ligated exons (mRNA) and the excised lariat intron.</text>
</comment>
<evidence type="ECO:0000313" key="17">
    <source>
        <dbReference type="EMBL" id="CAD7241084.1"/>
    </source>
</evidence>
<dbReference type="PRINTS" id="PR00371">
    <property type="entry name" value="FPNCR"/>
</dbReference>
<evidence type="ECO:0000313" key="18">
    <source>
        <dbReference type="Proteomes" id="UP000677054"/>
    </source>
</evidence>
<evidence type="ECO:0000256" key="9">
    <source>
        <dbReference type="ARBA" id="ARBA00023027"/>
    </source>
</evidence>
<dbReference type="InterPro" id="IPR000210">
    <property type="entry name" value="BTB/POZ_dom"/>
</dbReference>
<dbReference type="FunFam" id="3.40.50.80:FF:000005">
    <property type="entry name" value="NADH-cytochrome b5 reductase"/>
    <property type="match status" value="1"/>
</dbReference>
<feature type="compositionally biased region" description="Polar residues" evidence="15">
    <location>
        <begin position="434"/>
        <end position="443"/>
    </location>
</feature>
<dbReference type="GO" id="GO:0071006">
    <property type="term" value="C:U2-type catalytic step 1 spliceosome"/>
    <property type="evidence" value="ECO:0007669"/>
    <property type="project" value="UniProtKB-UniRule"/>
</dbReference>
<name>A0A7R8X1L2_9CRUS</name>
<comment type="subcellular location">
    <subcellularLocation>
        <location evidence="12">Nucleus</location>
    </subcellularLocation>
</comment>
<dbReference type="InterPro" id="IPR039261">
    <property type="entry name" value="FNR_nucleotide-bd"/>
</dbReference>
<feature type="compositionally biased region" description="Acidic residues" evidence="15">
    <location>
        <begin position="510"/>
        <end position="520"/>
    </location>
</feature>
<dbReference type="EMBL" id="LR899611">
    <property type="protein sequence ID" value="CAD7241084.1"/>
    <property type="molecule type" value="Genomic_DNA"/>
</dbReference>
<dbReference type="Proteomes" id="UP000677054">
    <property type="component" value="Unassembled WGS sequence"/>
</dbReference>
<dbReference type="InterPro" id="IPR043701">
    <property type="entry name" value="Yju2"/>
</dbReference>
<protein>
    <recommendedName>
        <fullName evidence="12">Splicing factor YJU2</fullName>
    </recommendedName>
</protein>
<keyword evidence="12" id="KW-0508">mRNA splicing</keyword>
<proteinExistence type="inferred from homology"/>
<dbReference type="SUPFAM" id="SSF54695">
    <property type="entry name" value="POZ domain"/>
    <property type="match status" value="1"/>
</dbReference>
<evidence type="ECO:0000259" key="16">
    <source>
        <dbReference type="PROSITE" id="PS51384"/>
    </source>
</evidence>
<feature type="compositionally biased region" description="Polar residues" evidence="15">
    <location>
        <begin position="384"/>
        <end position="393"/>
    </location>
</feature>
<feature type="binding site" evidence="13">
    <location>
        <position position="216"/>
    </location>
    <ligand>
        <name>FAD</name>
        <dbReference type="ChEBI" id="CHEBI:57692"/>
    </ligand>
</feature>
<keyword evidence="12" id="KW-0539">Nucleus</keyword>
<organism evidence="17">
    <name type="scientific">Darwinula stevensoni</name>
    <dbReference type="NCBI Taxonomy" id="69355"/>
    <lineage>
        <taxon>Eukaryota</taxon>
        <taxon>Metazoa</taxon>
        <taxon>Ecdysozoa</taxon>
        <taxon>Arthropoda</taxon>
        <taxon>Crustacea</taxon>
        <taxon>Oligostraca</taxon>
        <taxon>Ostracoda</taxon>
        <taxon>Podocopa</taxon>
        <taxon>Podocopida</taxon>
        <taxon>Darwinulocopina</taxon>
        <taxon>Darwinuloidea</taxon>
        <taxon>Darwinulidae</taxon>
        <taxon>Darwinula</taxon>
    </lineage>
</organism>
<feature type="binding site" evidence="13">
    <location>
        <position position="145"/>
    </location>
    <ligand>
        <name>FAD</name>
        <dbReference type="ChEBI" id="CHEBI:57692"/>
    </ligand>
</feature>
<dbReference type="Pfam" id="PF00970">
    <property type="entry name" value="FAD_binding_6"/>
    <property type="match status" value="1"/>
</dbReference>
<feature type="region of interest" description="Disordered" evidence="15">
    <location>
        <begin position="485"/>
        <end position="539"/>
    </location>
</feature>
<evidence type="ECO:0000256" key="10">
    <source>
        <dbReference type="ARBA" id="ARBA00023166"/>
    </source>
</evidence>
<feature type="binding site" evidence="13">
    <location>
        <position position="157"/>
    </location>
    <ligand>
        <name>FAD</name>
        <dbReference type="ChEBI" id="CHEBI:57692"/>
    </ligand>
</feature>
<dbReference type="InterPro" id="IPR010921">
    <property type="entry name" value="Trp_repressor/repl_initiator"/>
</dbReference>
<feature type="coiled-coil region" evidence="14">
    <location>
        <begin position="760"/>
        <end position="846"/>
    </location>
</feature>
<keyword evidence="12" id="KW-0747">Spliceosome</keyword>
<feature type="binding site" evidence="13">
    <location>
        <position position="159"/>
    </location>
    <ligand>
        <name>FAD</name>
        <dbReference type="ChEBI" id="CHEBI:57692"/>
    </ligand>
</feature>
<dbReference type="Gene3D" id="3.40.50.80">
    <property type="entry name" value="Nucleotide-binding domain of ferredoxin-NADP reductase (FNR) module"/>
    <property type="match status" value="1"/>
</dbReference>
<dbReference type="PANTHER" id="PTHR19370:SF185">
    <property type="entry name" value="NADH-CYTOCHROME B5 REDUCTASE"/>
    <property type="match status" value="1"/>
</dbReference>
<evidence type="ECO:0000256" key="7">
    <source>
        <dbReference type="ARBA" id="ARBA00023002"/>
    </source>
</evidence>
<dbReference type="GO" id="GO:0016491">
    <property type="term" value="F:oxidoreductase activity"/>
    <property type="evidence" value="ECO:0007669"/>
    <property type="project" value="UniProtKB-KW"/>
</dbReference>
<dbReference type="InterPro" id="IPR001433">
    <property type="entry name" value="OxRdtase_FAD/NAD-bd"/>
</dbReference>
<dbReference type="GO" id="GO:0043565">
    <property type="term" value="F:sequence-specific DNA binding"/>
    <property type="evidence" value="ECO:0007669"/>
    <property type="project" value="InterPro"/>
</dbReference>
<comment type="cofactor">
    <cofactor evidence="1 13">
        <name>FAD</name>
        <dbReference type="ChEBI" id="CHEBI:57692"/>
    </cofactor>
</comment>
<dbReference type="AlphaFoldDB" id="A0A7R8X1L2"/>
<dbReference type="HAMAP" id="MF_03226">
    <property type="entry name" value="YJU2"/>
    <property type="match status" value="1"/>
</dbReference>
<evidence type="ECO:0000256" key="6">
    <source>
        <dbReference type="ARBA" id="ARBA00022955"/>
    </source>
</evidence>
<evidence type="ECO:0000256" key="8">
    <source>
        <dbReference type="ARBA" id="ARBA00023011"/>
    </source>
</evidence>
<keyword evidence="11" id="KW-0753">Steroid metabolism</keyword>
<dbReference type="InterPro" id="IPR017938">
    <property type="entry name" value="Riboflavin_synthase-like_b-brl"/>
</dbReference>
<feature type="region of interest" description="Disordered" evidence="15">
    <location>
        <begin position="451"/>
        <end position="470"/>
    </location>
</feature>
<dbReference type="CDD" id="cd06183">
    <property type="entry name" value="cyt_b5_reduct_like"/>
    <property type="match status" value="1"/>
</dbReference>
<dbReference type="PRINTS" id="PR00406">
    <property type="entry name" value="CYTB5RDTASE"/>
</dbReference>
<keyword evidence="5 13" id="KW-0274">FAD</keyword>
<comment type="caution">
    <text evidence="12">Lacks conserved residue(s) required for the propagation of feature annotation.</text>
</comment>
<dbReference type="Pfam" id="PF04502">
    <property type="entry name" value="Saf4_Yju2"/>
    <property type="match status" value="1"/>
</dbReference>
<dbReference type="EMBL" id="CAJPEV010000094">
    <property type="protein sequence ID" value="CAG0880459.1"/>
    <property type="molecule type" value="Genomic_DNA"/>
</dbReference>
<feature type="domain" description="FAD-binding FR-type" evidence="16">
    <location>
        <begin position="71"/>
        <end position="183"/>
    </location>
</feature>
<dbReference type="SUPFAM" id="SSF63380">
    <property type="entry name" value="Riboflavin synthase domain-like"/>
    <property type="match status" value="1"/>
</dbReference>
<evidence type="ECO:0000256" key="4">
    <source>
        <dbReference type="ARBA" id="ARBA00022630"/>
    </source>
</evidence>
<evidence type="ECO:0000256" key="15">
    <source>
        <dbReference type="SAM" id="MobiDB-lite"/>
    </source>
</evidence>
<dbReference type="Gene3D" id="2.40.30.10">
    <property type="entry name" value="Translation factors"/>
    <property type="match status" value="1"/>
</dbReference>
<dbReference type="SUPFAM" id="SSF48295">
    <property type="entry name" value="TrpR-like"/>
    <property type="match status" value="1"/>
</dbReference>
<keyword evidence="6" id="KW-0443">Lipid metabolism</keyword>
<dbReference type="SUPFAM" id="SSF52343">
    <property type="entry name" value="Ferredoxin reductase-like, C-terminal NADP-linked domain"/>
    <property type="match status" value="1"/>
</dbReference>
<dbReference type="InterPro" id="IPR036388">
    <property type="entry name" value="WH-like_DNA-bd_sf"/>
</dbReference>
<dbReference type="Pfam" id="PF00175">
    <property type="entry name" value="NAD_binding_1"/>
    <property type="match status" value="1"/>
</dbReference>
<dbReference type="GO" id="GO:0005739">
    <property type="term" value="C:mitochondrion"/>
    <property type="evidence" value="ECO:0007669"/>
    <property type="project" value="TreeGrafter"/>
</dbReference>
<dbReference type="Gene3D" id="1.10.10.10">
    <property type="entry name" value="Winged helix-like DNA-binding domain superfamily/Winged helix DNA-binding domain"/>
    <property type="match status" value="1"/>
</dbReference>
<keyword evidence="12" id="KW-0507">mRNA processing</keyword>
<feature type="region of interest" description="Disordered" evidence="15">
    <location>
        <begin position="372"/>
        <end position="405"/>
    </location>
</feature>
<feature type="binding site" evidence="13">
    <location>
        <position position="124"/>
    </location>
    <ligand>
        <name>FAD</name>
        <dbReference type="ChEBI" id="CHEBI:57692"/>
    </ligand>
</feature>
<evidence type="ECO:0000256" key="3">
    <source>
        <dbReference type="ARBA" id="ARBA00022516"/>
    </source>
</evidence>
<accession>A0A7R8X1L2</accession>
<comment type="similarity">
    <text evidence="12">Belongs to the CWC16 family. YJU2 subfamily.</text>
</comment>
<keyword evidence="7" id="KW-0560">Oxidoreductase</keyword>
<dbReference type="InterPro" id="IPR008333">
    <property type="entry name" value="Cbr1-like_FAD-bd_dom"/>
</dbReference>
<dbReference type="FunFam" id="2.40.30.10:FF:000021">
    <property type="entry name" value="NADH-cytochrome b5 reductase"/>
    <property type="match status" value="1"/>
</dbReference>
<evidence type="ECO:0000256" key="2">
    <source>
        <dbReference type="ARBA" id="ARBA00006105"/>
    </source>
</evidence>
<keyword evidence="9" id="KW-0520">NAD</keyword>
<comment type="function">
    <text evidence="12">Part of the spliceosome which catalyzes two sequential transesterification reactions, first the excision of the non-coding intron from pre-mRNA and then the ligation of the coding exons to form the mature mRNA. Plays a role in stabilizing the structure of the spliceosome catalytic core and docking of the branch helix into the active site, producing 5'-exon and lariat intron-3'-intermediates.</text>
</comment>
<dbReference type="InterPro" id="IPR001709">
    <property type="entry name" value="Flavoprot_Pyr_Nucl_cyt_Rdtase"/>
</dbReference>
<keyword evidence="4 13" id="KW-0285">Flavoprotein</keyword>
<dbReference type="InterPro" id="IPR007590">
    <property type="entry name" value="Saf4/Yju2"/>
</dbReference>
<evidence type="ECO:0000256" key="12">
    <source>
        <dbReference type="HAMAP-Rule" id="MF_03226"/>
    </source>
</evidence>
<dbReference type="Pfam" id="PF13518">
    <property type="entry name" value="HTH_28"/>
    <property type="match status" value="1"/>
</dbReference>
<dbReference type="InterPro" id="IPR017927">
    <property type="entry name" value="FAD-bd_FR_type"/>
</dbReference>
<keyword evidence="18" id="KW-1185">Reference proteome</keyword>
<dbReference type="GO" id="GO:0000349">
    <property type="term" value="P:generation of catalytic spliceosome for first transesterification step"/>
    <property type="evidence" value="ECO:0007669"/>
    <property type="project" value="UniProtKB-UniRule"/>
</dbReference>
<gene>
    <name evidence="17" type="ORF">DSTB1V02_LOCUS1086</name>
</gene>
<keyword evidence="6" id="KW-0752">Steroid biosynthesis</keyword>
<evidence type="ECO:0000256" key="5">
    <source>
        <dbReference type="ARBA" id="ARBA00022827"/>
    </source>
</evidence>
<keyword evidence="10" id="KW-1207">Sterol metabolism</keyword>
<feature type="binding site" evidence="13">
    <location>
        <position position="140"/>
    </location>
    <ligand>
        <name>FAD</name>
        <dbReference type="ChEBI" id="CHEBI:57692"/>
    </ligand>
</feature>
<feature type="binding site" evidence="13">
    <location>
        <position position="125"/>
    </location>
    <ligand>
        <name>FAD</name>
        <dbReference type="ChEBI" id="CHEBI:57692"/>
    </ligand>
</feature>
<evidence type="ECO:0000256" key="14">
    <source>
        <dbReference type="SAM" id="Coils"/>
    </source>
</evidence>
<keyword evidence="3" id="KW-0444">Lipid biosynthesis</keyword>
<dbReference type="InterPro" id="IPR011333">
    <property type="entry name" value="SKP1/BTB/POZ_sf"/>
</dbReference>
<feature type="region of interest" description="Disordered" evidence="15">
    <location>
        <begin position="424"/>
        <end position="443"/>
    </location>
</feature>
<dbReference type="OrthoDB" id="432685at2759"/>
<evidence type="ECO:0000256" key="11">
    <source>
        <dbReference type="ARBA" id="ARBA00023221"/>
    </source>
</evidence>
<dbReference type="InterPro" id="IPR055247">
    <property type="entry name" value="InsJ-like_HTH"/>
</dbReference>
<dbReference type="PROSITE" id="PS51384">
    <property type="entry name" value="FAD_FR"/>
    <property type="match status" value="1"/>
</dbReference>
<reference evidence="17" key="1">
    <citation type="submission" date="2020-11" db="EMBL/GenBank/DDBJ databases">
        <authorList>
            <person name="Tran Van P."/>
        </authorList>
    </citation>
    <scope>NUCLEOTIDE SEQUENCE</scope>
</reference>
<dbReference type="Pfam" id="PF00651">
    <property type="entry name" value="BTB"/>
    <property type="match status" value="1"/>
</dbReference>
<dbReference type="GO" id="GO:0016126">
    <property type="term" value="P:sterol biosynthetic process"/>
    <property type="evidence" value="ECO:0007669"/>
    <property type="project" value="UniProtKB-KW"/>
</dbReference>
<dbReference type="PANTHER" id="PTHR19370">
    <property type="entry name" value="NADH-CYTOCHROME B5 REDUCTASE"/>
    <property type="match status" value="1"/>
</dbReference>
<feature type="binding site" evidence="13">
    <location>
        <position position="123"/>
    </location>
    <ligand>
        <name>FAD</name>
        <dbReference type="ChEBI" id="CHEBI:57692"/>
    </ligand>
</feature>
<keyword evidence="14" id="KW-0175">Coiled coil</keyword>
<dbReference type="InterPro" id="IPR001834">
    <property type="entry name" value="CBR-like"/>
</dbReference>
<evidence type="ECO:0000256" key="1">
    <source>
        <dbReference type="ARBA" id="ARBA00001974"/>
    </source>
</evidence>
<comment type="similarity">
    <text evidence="2">Belongs to the flavoprotein pyridine nucleotide cytochrome reductase family.</text>
</comment>
<sequence>MHGGDKLEFPRKDMQADEAGLPPAHIRSCEPHSQMIPVLIGLGAVILTAFLTKLYLNKNKKGPQKTLQDPLVKYPLRLVDREVVSHDTRRFRFALPSPNHILGLPLGQHIYLTARINGELVIRPYTPVSSDEDRGYMDLVIKVYFKNVHPKFPDGGKMSQHLENMKKGETIDVRGPSGLLIYNGKGEFAVRPDKKMPPNLLHVKKVSMIAGGTGITPMLQLIRAVFRDPEDNTQLALLFANQTEKDILLRPELEDIQESHPEQFKLWYTVDRAEDGWTYGTGFVSAEMIQEHLFPPADDTLILMCGPPPMINFACTPNLDNKHPYVILHEASYQDMMILLKFMYTGEASVPEEKLGSLLKLADCLKVKGLTGSEDEPDKLSRSCKMTSTSQSHPIMYPESVNNFSQKRRRVDQEVGALNQESYVTMNGRDSPHHQSSSYLQTSNEPVIGKASVESPLPTLPGNRSPDNQCEVGVGLDLSCAKRSSSLEPEISRTEGSCSNPSGAISPNAEEQEEVDMDPEGDSHQLDLSLPSSNKTEHCHVGDEETIPENSSQSSNNVEEYETYLRQYMMRMRRHERYSVLEKVQVLQELKNGMRISHASRKYGIPWSTVKEWAKQASLHVMKELVVLGQSIDQGRYHSLMKELSFDSGKYYPPDFDPSKIPRLKGQRNHKFCVRLMAPCNMRCTTCGEYIYKGKKFNSRKEDVDEVNYLGIRVYRFYIKCTRLEIGLRLGMNPDVPLQTDPENTDYVIEAGATRNFQALKLAEEQAEREEQERLEEEKSNPMKLLEKRTKQSKHEMEVIEALEELRELNQRQAVVDYDSMLEKKIHEAQAERIQQEEDDERLIRQG</sequence>
<dbReference type="GO" id="GO:0071949">
    <property type="term" value="F:FAD binding"/>
    <property type="evidence" value="ECO:0007669"/>
    <property type="project" value="TreeGrafter"/>
</dbReference>
<evidence type="ECO:0000256" key="13">
    <source>
        <dbReference type="PIRSR" id="PIRSR601834-1"/>
    </source>
</evidence>
<feature type="binding site" evidence="13">
    <location>
        <position position="158"/>
    </location>
    <ligand>
        <name>FAD</name>
        <dbReference type="ChEBI" id="CHEBI:57692"/>
    </ligand>
</feature>
<feature type="compositionally biased region" description="Polar residues" evidence="15">
    <location>
        <begin position="494"/>
        <end position="505"/>
    </location>
</feature>
<keyword evidence="8" id="KW-0756">Sterol biosynthesis</keyword>